<protein>
    <submittedName>
        <fullName evidence="2">Uncharacterized protein</fullName>
    </submittedName>
</protein>
<keyword evidence="1" id="KW-0812">Transmembrane</keyword>
<name>A0A0F9CB07_9ZZZZ</name>
<feature type="transmembrane region" description="Helical" evidence="1">
    <location>
        <begin position="20"/>
        <end position="41"/>
    </location>
</feature>
<keyword evidence="1" id="KW-0472">Membrane</keyword>
<feature type="transmembrane region" description="Helical" evidence="1">
    <location>
        <begin position="86"/>
        <end position="109"/>
    </location>
</feature>
<dbReference type="AlphaFoldDB" id="A0A0F9CB07"/>
<sequence length="125" mass="14005">MKNEKYYRISKGSRSMIPYVLFGIVAFLIVGFPFFAINMRFQLGAVFLKIFDTIGAFSLTIGGAITTISVLSIFARNPVRMRTFMIGIALLWIGSWCTGTAIDLFGIAIGQQQPPAGYHYTFFFH</sequence>
<feature type="transmembrane region" description="Helical" evidence="1">
    <location>
        <begin position="53"/>
        <end position="74"/>
    </location>
</feature>
<organism evidence="2">
    <name type="scientific">marine sediment metagenome</name>
    <dbReference type="NCBI Taxonomy" id="412755"/>
    <lineage>
        <taxon>unclassified sequences</taxon>
        <taxon>metagenomes</taxon>
        <taxon>ecological metagenomes</taxon>
    </lineage>
</organism>
<comment type="caution">
    <text evidence="2">The sequence shown here is derived from an EMBL/GenBank/DDBJ whole genome shotgun (WGS) entry which is preliminary data.</text>
</comment>
<reference evidence="2" key="1">
    <citation type="journal article" date="2015" name="Nature">
        <title>Complex archaea that bridge the gap between prokaryotes and eukaryotes.</title>
        <authorList>
            <person name="Spang A."/>
            <person name="Saw J.H."/>
            <person name="Jorgensen S.L."/>
            <person name="Zaremba-Niedzwiedzka K."/>
            <person name="Martijn J."/>
            <person name="Lind A.E."/>
            <person name="van Eijk R."/>
            <person name="Schleper C."/>
            <person name="Guy L."/>
            <person name="Ettema T.J."/>
        </authorList>
    </citation>
    <scope>NUCLEOTIDE SEQUENCE</scope>
</reference>
<gene>
    <name evidence="2" type="ORF">LCGC14_2423880</name>
</gene>
<keyword evidence="1" id="KW-1133">Transmembrane helix</keyword>
<proteinExistence type="predicted"/>
<accession>A0A0F9CB07</accession>
<evidence type="ECO:0000313" key="2">
    <source>
        <dbReference type="EMBL" id="KKL23587.1"/>
    </source>
</evidence>
<dbReference type="EMBL" id="LAZR01036921">
    <property type="protein sequence ID" value="KKL23587.1"/>
    <property type="molecule type" value="Genomic_DNA"/>
</dbReference>
<evidence type="ECO:0000256" key="1">
    <source>
        <dbReference type="SAM" id="Phobius"/>
    </source>
</evidence>